<gene>
    <name evidence="1" type="ORF">BDM02DRAFT_3118827</name>
</gene>
<evidence type="ECO:0000313" key="1">
    <source>
        <dbReference type="EMBL" id="KAF9646325.1"/>
    </source>
</evidence>
<evidence type="ECO:0000313" key="2">
    <source>
        <dbReference type="Proteomes" id="UP000886501"/>
    </source>
</evidence>
<keyword evidence="2" id="KW-1185">Reference proteome</keyword>
<comment type="caution">
    <text evidence="1">The sequence shown here is derived from an EMBL/GenBank/DDBJ whole genome shotgun (WGS) entry which is preliminary data.</text>
</comment>
<name>A0ACB6Z9C7_THEGA</name>
<reference evidence="1" key="1">
    <citation type="submission" date="2019-10" db="EMBL/GenBank/DDBJ databases">
        <authorList>
            <consortium name="DOE Joint Genome Institute"/>
            <person name="Kuo A."/>
            <person name="Miyauchi S."/>
            <person name="Kiss E."/>
            <person name="Drula E."/>
            <person name="Kohler A."/>
            <person name="Sanchez-Garcia M."/>
            <person name="Andreopoulos B."/>
            <person name="Barry K.W."/>
            <person name="Bonito G."/>
            <person name="Buee M."/>
            <person name="Carver A."/>
            <person name="Chen C."/>
            <person name="Cichocki N."/>
            <person name="Clum A."/>
            <person name="Culley D."/>
            <person name="Crous P.W."/>
            <person name="Fauchery L."/>
            <person name="Girlanda M."/>
            <person name="Hayes R."/>
            <person name="Keri Z."/>
            <person name="Labutti K."/>
            <person name="Lipzen A."/>
            <person name="Lombard V."/>
            <person name="Magnuson J."/>
            <person name="Maillard F."/>
            <person name="Morin E."/>
            <person name="Murat C."/>
            <person name="Nolan M."/>
            <person name="Ohm R."/>
            <person name="Pangilinan J."/>
            <person name="Pereira M."/>
            <person name="Perotto S."/>
            <person name="Peter M."/>
            <person name="Riley R."/>
            <person name="Sitrit Y."/>
            <person name="Stielow B."/>
            <person name="Szollosi G."/>
            <person name="Zifcakova L."/>
            <person name="Stursova M."/>
            <person name="Spatafora J.W."/>
            <person name="Tedersoo L."/>
            <person name="Vaario L.-M."/>
            <person name="Yamada A."/>
            <person name="Yan M."/>
            <person name="Wang P."/>
            <person name="Xu J."/>
            <person name="Bruns T."/>
            <person name="Baldrian P."/>
            <person name="Vilgalys R."/>
            <person name="Henrissat B."/>
            <person name="Grigoriev I.V."/>
            <person name="Hibbett D."/>
            <person name="Nagy L.G."/>
            <person name="Martin F.M."/>
        </authorList>
    </citation>
    <scope>NUCLEOTIDE SEQUENCE</scope>
    <source>
        <strain evidence="1">P2</strain>
    </source>
</reference>
<dbReference type="Proteomes" id="UP000886501">
    <property type="component" value="Unassembled WGS sequence"/>
</dbReference>
<reference evidence="1" key="2">
    <citation type="journal article" date="2020" name="Nat. Commun.">
        <title>Large-scale genome sequencing of mycorrhizal fungi provides insights into the early evolution of symbiotic traits.</title>
        <authorList>
            <person name="Miyauchi S."/>
            <person name="Kiss E."/>
            <person name="Kuo A."/>
            <person name="Drula E."/>
            <person name="Kohler A."/>
            <person name="Sanchez-Garcia M."/>
            <person name="Morin E."/>
            <person name="Andreopoulos B."/>
            <person name="Barry K.W."/>
            <person name="Bonito G."/>
            <person name="Buee M."/>
            <person name="Carver A."/>
            <person name="Chen C."/>
            <person name="Cichocki N."/>
            <person name="Clum A."/>
            <person name="Culley D."/>
            <person name="Crous P.W."/>
            <person name="Fauchery L."/>
            <person name="Girlanda M."/>
            <person name="Hayes R.D."/>
            <person name="Keri Z."/>
            <person name="LaButti K."/>
            <person name="Lipzen A."/>
            <person name="Lombard V."/>
            <person name="Magnuson J."/>
            <person name="Maillard F."/>
            <person name="Murat C."/>
            <person name="Nolan M."/>
            <person name="Ohm R.A."/>
            <person name="Pangilinan J."/>
            <person name="Pereira M.F."/>
            <person name="Perotto S."/>
            <person name="Peter M."/>
            <person name="Pfister S."/>
            <person name="Riley R."/>
            <person name="Sitrit Y."/>
            <person name="Stielow J.B."/>
            <person name="Szollosi G."/>
            <person name="Zifcakova L."/>
            <person name="Stursova M."/>
            <person name="Spatafora J.W."/>
            <person name="Tedersoo L."/>
            <person name="Vaario L.M."/>
            <person name="Yamada A."/>
            <person name="Yan M."/>
            <person name="Wang P."/>
            <person name="Xu J."/>
            <person name="Bruns T."/>
            <person name="Baldrian P."/>
            <person name="Vilgalys R."/>
            <person name="Dunand C."/>
            <person name="Henrissat B."/>
            <person name="Grigoriev I.V."/>
            <person name="Hibbett D."/>
            <person name="Nagy L.G."/>
            <person name="Martin F.M."/>
        </authorList>
    </citation>
    <scope>NUCLEOTIDE SEQUENCE</scope>
    <source>
        <strain evidence="1">P2</strain>
    </source>
</reference>
<organism evidence="1 2">
    <name type="scientific">Thelephora ganbajun</name>
    <name type="common">Ganba fungus</name>
    <dbReference type="NCBI Taxonomy" id="370292"/>
    <lineage>
        <taxon>Eukaryota</taxon>
        <taxon>Fungi</taxon>
        <taxon>Dikarya</taxon>
        <taxon>Basidiomycota</taxon>
        <taxon>Agaricomycotina</taxon>
        <taxon>Agaricomycetes</taxon>
        <taxon>Thelephorales</taxon>
        <taxon>Thelephoraceae</taxon>
        <taxon>Thelephora</taxon>
    </lineage>
</organism>
<protein>
    <submittedName>
        <fullName evidence="1">Uncharacterized protein</fullName>
    </submittedName>
</protein>
<accession>A0ACB6Z9C7</accession>
<dbReference type="EMBL" id="MU118061">
    <property type="protein sequence ID" value="KAF9646325.1"/>
    <property type="molecule type" value="Genomic_DNA"/>
</dbReference>
<sequence>MDEVLPFVYEGDLMRSPHKAAVLYFVFAAGSLMDPNLPPRNSKAQAFCELGLKALDLRSISTAAELDTVIAISLLASYHGNLGTENCLETAWDEMSLAIKVAQKIGLHREASRWNLDPQQVQKRRRLFWELMFQDGVRSLSLGRPPTMSLKWVDCDLPAPEERTPEQILATFQYSITKEVIWPLMELMESTSPSSYNAVLELDKKIRDLSSAINIYEDDQFNATAATLEWNCILSANARQATLLWIHRPFLAMALLKHPENPFESIYSPSVLAAQNSASFIIRTTARYLDKAPESILRCWDIWIHLPSAAIAAASIAIHAPNMPSSAMSDLDLAIRILERGADYSWYARVALPYVRQMRQKANNPAPSDELSNSPMLGISSMTESEEPGSGDGNKNKDDLYLFTRGQVFRKSGRRTPAPHRSLSFPGPSSGIPKLPAPSFTSYSDSGFDTPGLPMLSFGGQQDGFPSYSSHGHSYGYHSTSSTPGIPPSLVPPLDLFSLDNTDRPPVFGSTAAAAMVDGSDAIGSAPWLQQFGIPDGPSTGFGR</sequence>
<proteinExistence type="predicted"/>